<reference evidence="3 4" key="1">
    <citation type="submission" date="2013-02" db="EMBL/GenBank/DDBJ databases">
        <title>The complete genome sequence of Corynebacterium callunae DSM 20147.</title>
        <authorList>
            <person name="Ruckert C."/>
            <person name="Albersmeier A."/>
            <person name="Kalinowski J."/>
        </authorList>
    </citation>
    <scope>NUCLEOTIDE SEQUENCE [LARGE SCALE GENOMIC DNA]</scope>
    <source>
        <strain evidence="3 4">DSM 20147</strain>
    </source>
</reference>
<dbReference type="EMBL" id="CP004354">
    <property type="protein sequence ID" value="AGG65953.1"/>
    <property type="molecule type" value="Genomic_DNA"/>
</dbReference>
<dbReference type="InterPro" id="IPR013783">
    <property type="entry name" value="Ig-like_fold"/>
</dbReference>
<dbReference type="RefSeq" id="WP_015650400.1">
    <property type="nucleotide sequence ID" value="NC_020506.1"/>
</dbReference>
<dbReference type="OrthoDB" id="4424254at2"/>
<protein>
    <recommendedName>
        <fullName evidence="2">SpaA-like prealbumin fold domain-containing protein</fullName>
    </recommendedName>
</protein>
<dbReference type="InterPro" id="IPR041033">
    <property type="entry name" value="SpaA_PFL_dom_1"/>
</dbReference>
<dbReference type="Proteomes" id="UP000011760">
    <property type="component" value="Chromosome"/>
</dbReference>
<feature type="transmembrane region" description="Helical" evidence="1">
    <location>
        <begin position="276"/>
        <end position="293"/>
    </location>
</feature>
<keyword evidence="1" id="KW-0812">Transmembrane</keyword>
<dbReference type="AlphaFoldDB" id="M1UXJ8"/>
<accession>M1UXJ8</accession>
<keyword evidence="1" id="KW-0472">Membrane</keyword>
<evidence type="ECO:0000259" key="2">
    <source>
        <dbReference type="Pfam" id="PF17802"/>
    </source>
</evidence>
<name>M1UXJ8_9CORY</name>
<evidence type="ECO:0000256" key="1">
    <source>
        <dbReference type="SAM" id="Phobius"/>
    </source>
</evidence>
<evidence type="ECO:0000313" key="4">
    <source>
        <dbReference type="Proteomes" id="UP000011760"/>
    </source>
</evidence>
<dbReference type="KEGG" id="ccn:H924_02495"/>
<keyword evidence="1" id="KW-1133">Transmembrane helix</keyword>
<evidence type="ECO:0000313" key="3">
    <source>
        <dbReference type="EMBL" id="AGG65953.1"/>
    </source>
</evidence>
<dbReference type="HOGENOM" id="CLU_932895_0_0_11"/>
<dbReference type="Pfam" id="PF17802">
    <property type="entry name" value="SpaA"/>
    <property type="match status" value="1"/>
</dbReference>
<keyword evidence="4" id="KW-1185">Reference proteome</keyword>
<feature type="domain" description="SpaA-like prealbumin fold" evidence="2">
    <location>
        <begin position="179"/>
        <end position="244"/>
    </location>
</feature>
<sequence length="298" mass="31090">MEEENACAPLKIAHAMTMLKDVTAVETVAKTVEYNITVTNPAASAHQAWITDAPKFSDSVNITGATVNGTAVTVSNGVYPIAGTQAAPMSFAPNSITNFRVKSSYYYSAKALRYTTLNCAAKTAGSGFFNQATMNLSGSTTPVIDDAYANIPALQNAALGVVKTDSAGTIIPLDSEYAFAVYQNGVKIVDVNDSSGRSFAATAATLTIGQEYQLVETTAPNGYQLLPEAVRFKINTVGSALQLAIIDAAKQPATMVVMSVSDIRTGALPEAGGSGVGWWMGAGFLLLIIGAIGRKRLA</sequence>
<dbReference type="Gene3D" id="2.60.40.10">
    <property type="entry name" value="Immunoglobulins"/>
    <property type="match status" value="1"/>
</dbReference>
<dbReference type="PATRIC" id="fig|1121353.3.peg.522"/>
<gene>
    <name evidence="3" type="ORF">H924_02495</name>
</gene>
<dbReference type="GO" id="GO:0005975">
    <property type="term" value="P:carbohydrate metabolic process"/>
    <property type="evidence" value="ECO:0007669"/>
    <property type="project" value="UniProtKB-ARBA"/>
</dbReference>
<organism evidence="3 4">
    <name type="scientific">Corynebacterium callunae DSM 20147</name>
    <dbReference type="NCBI Taxonomy" id="1121353"/>
    <lineage>
        <taxon>Bacteria</taxon>
        <taxon>Bacillati</taxon>
        <taxon>Actinomycetota</taxon>
        <taxon>Actinomycetes</taxon>
        <taxon>Mycobacteriales</taxon>
        <taxon>Corynebacteriaceae</taxon>
        <taxon>Corynebacterium</taxon>
    </lineage>
</organism>
<proteinExistence type="predicted"/>